<dbReference type="PANTHER" id="PTHR45649:SF4">
    <property type="entry name" value="TRANSPORTER, PUTATIVE (EUROFUNG)-RELATED"/>
    <property type="match status" value="1"/>
</dbReference>
<feature type="transmembrane region" description="Helical" evidence="7">
    <location>
        <begin position="78"/>
        <end position="95"/>
    </location>
</feature>
<keyword evidence="9" id="KW-1185">Reference proteome</keyword>
<keyword evidence="3 7" id="KW-0812">Transmembrane</keyword>
<feature type="transmembrane region" description="Helical" evidence="7">
    <location>
        <begin position="366"/>
        <end position="388"/>
    </location>
</feature>
<protein>
    <recommendedName>
        <fullName evidence="10">Amino acid transporter</fullName>
    </recommendedName>
</protein>
<comment type="subcellular location">
    <subcellularLocation>
        <location evidence="1">Membrane</location>
        <topology evidence="1">Multi-pass membrane protein</topology>
    </subcellularLocation>
</comment>
<evidence type="ECO:0000256" key="6">
    <source>
        <dbReference type="SAM" id="MobiDB-lite"/>
    </source>
</evidence>
<dbReference type="Proteomes" id="UP001562354">
    <property type="component" value="Unassembled WGS sequence"/>
</dbReference>
<dbReference type="PANTHER" id="PTHR45649">
    <property type="entry name" value="AMINO-ACID PERMEASE BAT1"/>
    <property type="match status" value="1"/>
</dbReference>
<dbReference type="Pfam" id="PF13520">
    <property type="entry name" value="AA_permease_2"/>
    <property type="match status" value="1"/>
</dbReference>
<feature type="transmembrane region" description="Helical" evidence="7">
    <location>
        <begin position="519"/>
        <end position="538"/>
    </location>
</feature>
<feature type="transmembrane region" description="Helical" evidence="7">
    <location>
        <begin position="160"/>
        <end position="184"/>
    </location>
</feature>
<proteinExistence type="predicted"/>
<accession>A0ABR3PK66</accession>
<evidence type="ECO:0008006" key="10">
    <source>
        <dbReference type="Google" id="ProtNLM"/>
    </source>
</evidence>
<reference evidence="8 9" key="1">
    <citation type="submission" date="2024-07" db="EMBL/GenBank/DDBJ databases">
        <title>Draft sequence of the Neodothiora populina.</title>
        <authorList>
            <person name="Drown D.D."/>
            <person name="Schuette U.S."/>
            <person name="Buechlein A.B."/>
            <person name="Rusch D.R."/>
            <person name="Winton L.W."/>
            <person name="Adams G.A."/>
        </authorList>
    </citation>
    <scope>NUCLEOTIDE SEQUENCE [LARGE SCALE GENOMIC DNA]</scope>
    <source>
        <strain evidence="8 9">CPC 39397</strain>
    </source>
</reference>
<evidence type="ECO:0000256" key="5">
    <source>
        <dbReference type="ARBA" id="ARBA00023136"/>
    </source>
</evidence>
<feature type="transmembrane region" description="Helical" evidence="7">
    <location>
        <begin position="415"/>
        <end position="435"/>
    </location>
</feature>
<gene>
    <name evidence="8" type="ORF">AAFC00_005217</name>
</gene>
<evidence type="ECO:0000313" key="8">
    <source>
        <dbReference type="EMBL" id="KAL1306526.1"/>
    </source>
</evidence>
<dbReference type="EMBL" id="JBFMKM010000004">
    <property type="protein sequence ID" value="KAL1306526.1"/>
    <property type="molecule type" value="Genomic_DNA"/>
</dbReference>
<evidence type="ECO:0000313" key="9">
    <source>
        <dbReference type="Proteomes" id="UP001562354"/>
    </source>
</evidence>
<feature type="transmembrane region" description="Helical" evidence="7">
    <location>
        <begin position="115"/>
        <end position="139"/>
    </location>
</feature>
<organism evidence="8 9">
    <name type="scientific">Neodothiora populina</name>
    <dbReference type="NCBI Taxonomy" id="2781224"/>
    <lineage>
        <taxon>Eukaryota</taxon>
        <taxon>Fungi</taxon>
        <taxon>Dikarya</taxon>
        <taxon>Ascomycota</taxon>
        <taxon>Pezizomycotina</taxon>
        <taxon>Dothideomycetes</taxon>
        <taxon>Dothideomycetidae</taxon>
        <taxon>Dothideales</taxon>
        <taxon>Dothioraceae</taxon>
        <taxon>Neodothiora</taxon>
    </lineage>
</organism>
<evidence type="ECO:0000256" key="7">
    <source>
        <dbReference type="SAM" id="Phobius"/>
    </source>
</evidence>
<dbReference type="PIRSF" id="PIRSF006060">
    <property type="entry name" value="AA_transporter"/>
    <property type="match status" value="1"/>
</dbReference>
<keyword evidence="5 7" id="KW-0472">Membrane</keyword>
<evidence type="ECO:0000256" key="3">
    <source>
        <dbReference type="ARBA" id="ARBA00022692"/>
    </source>
</evidence>
<feature type="transmembrane region" description="Helical" evidence="7">
    <location>
        <begin position="204"/>
        <end position="224"/>
    </location>
</feature>
<dbReference type="RefSeq" id="XP_069202798.1">
    <property type="nucleotide sequence ID" value="XM_069344966.1"/>
</dbReference>
<feature type="transmembrane region" description="Helical" evidence="7">
    <location>
        <begin position="488"/>
        <end position="507"/>
    </location>
</feature>
<sequence>MAASSSSSDVPSAPQGGIVKDEVNQKSREIRNFDGVDDDVDLDDYHGHLRNQQKDEGFTRLDAREMKRMGKKQELRRNFRTLSTIAFTIILQGTWEVLLTATTQGLENGGLAGLVWSFVWTFFGFSFVVLSLAEMASMAPTSGGQYHWVSEFAPPSQQKILSYMTGWMSTLSWQAGTASGPYLVGTLIQSMIWEADQDYAYTNWQGTLFVIAITCLVWVSNIWGAKVMPVFQNIMLIVHVFGFLAIIVCIWVLAPRNTAETVFTVFTNTGGWSTMGLSLMVGQISAIYACICSDAAAHMSEEIKDAGKAVPRAMLWSYCLNGALGIVFLITYLFCIVDIDGAIDDANNGSGYPYMFVFTEAFSRPAFNTLSAIVVILIYAGTLSYNLSTSRQTWAFARDDGLPFSKWIAAVHPKLDVPVNSVSVTCMFTILLSLINIGSDAAFNAIVSLNLTSLMITYMVSIGCVLYRRVVHPELLPQCRWSLGRWGVPINAFAFLYSSFAFFWCFWPQTTPTDVVDFNWSLVMFFAVIFFSLLDWFLRARKVYTGPVVLTEDYHQR</sequence>
<name>A0ABR3PK66_9PEZI</name>
<dbReference type="InterPro" id="IPR002293">
    <property type="entry name" value="AA/rel_permease1"/>
</dbReference>
<feature type="region of interest" description="Disordered" evidence="6">
    <location>
        <begin position="1"/>
        <end position="24"/>
    </location>
</feature>
<evidence type="ECO:0000256" key="1">
    <source>
        <dbReference type="ARBA" id="ARBA00004141"/>
    </source>
</evidence>
<feature type="transmembrane region" description="Helical" evidence="7">
    <location>
        <begin position="318"/>
        <end position="339"/>
    </location>
</feature>
<dbReference type="GeneID" id="95978916"/>
<evidence type="ECO:0000256" key="4">
    <source>
        <dbReference type="ARBA" id="ARBA00022989"/>
    </source>
</evidence>
<feature type="transmembrane region" description="Helical" evidence="7">
    <location>
        <begin position="236"/>
        <end position="254"/>
    </location>
</feature>
<evidence type="ECO:0000256" key="2">
    <source>
        <dbReference type="ARBA" id="ARBA00022448"/>
    </source>
</evidence>
<dbReference type="Gene3D" id="1.20.1740.10">
    <property type="entry name" value="Amino acid/polyamine transporter I"/>
    <property type="match status" value="1"/>
</dbReference>
<keyword evidence="4 7" id="KW-1133">Transmembrane helix</keyword>
<comment type="caution">
    <text evidence="8">The sequence shown here is derived from an EMBL/GenBank/DDBJ whole genome shotgun (WGS) entry which is preliminary data.</text>
</comment>
<keyword evidence="2" id="KW-0813">Transport</keyword>
<feature type="transmembrane region" description="Helical" evidence="7">
    <location>
        <begin position="274"/>
        <end position="297"/>
    </location>
</feature>
<feature type="transmembrane region" description="Helical" evidence="7">
    <location>
        <begin position="441"/>
        <end position="467"/>
    </location>
</feature>